<keyword evidence="3" id="KW-1185">Reference proteome</keyword>
<dbReference type="PANTHER" id="PTHR21503">
    <property type="entry name" value="F-BOX-CONTAINING HYPOTHETICAL PROTEIN C.ELEGANS"/>
    <property type="match status" value="1"/>
</dbReference>
<evidence type="ECO:0000259" key="1">
    <source>
        <dbReference type="Pfam" id="PF07735"/>
    </source>
</evidence>
<dbReference type="AlphaFoldDB" id="A0A9P1I7K2"/>
<name>A0A9P1I7K2_9PELO</name>
<accession>A0A9P1I7K2</accession>
<sequence>MNSDLPEITQNENEYPYSISWFDIPEVAREVVINKMDPMTVFRFKQCSKLCATEGKRSKNAMHKIQLNYTEKGTHICFHLTNEYPRCPHFRYTFVESKTKNKKWANTTVCQEKIEYEEWEQRDHEDFMNEFDEDDDDYGGEHQYINKLSEEQWRVMENGEIDGVVVKYLEKFLEEYKYSLKSFVHDAIGTKIGNLDMKHLKNLEDTMEFEGFDVMKNNLLTINQIAKCTEKVWLRRTDLTFDELIQLKAKDIFVGAKDLTNEQVKRYLKMWENGEIDENIRNLHIEPKEFETLDEEYYTNGLLTVFESEEDEEPAYKRQRSSFIAFKFMALGQ</sequence>
<dbReference type="Pfam" id="PF07735">
    <property type="entry name" value="FBA_2"/>
    <property type="match status" value="1"/>
</dbReference>
<evidence type="ECO:0000313" key="2">
    <source>
        <dbReference type="EMBL" id="CAI5439511.1"/>
    </source>
</evidence>
<dbReference type="Proteomes" id="UP001152747">
    <property type="component" value="Unassembled WGS sequence"/>
</dbReference>
<comment type="caution">
    <text evidence="2">The sequence shown here is derived from an EMBL/GenBank/DDBJ whole genome shotgun (WGS) entry which is preliminary data.</text>
</comment>
<protein>
    <recommendedName>
        <fullName evidence="1">Sdz-33 F-box domain-containing protein</fullName>
    </recommendedName>
</protein>
<feature type="domain" description="Sdz-33 F-box" evidence="1">
    <location>
        <begin position="236"/>
        <end position="285"/>
    </location>
</feature>
<gene>
    <name evidence="2" type="ORF">CAMP_LOCUS2148</name>
</gene>
<evidence type="ECO:0000313" key="3">
    <source>
        <dbReference type="Proteomes" id="UP001152747"/>
    </source>
</evidence>
<organism evidence="2 3">
    <name type="scientific">Caenorhabditis angaria</name>
    <dbReference type="NCBI Taxonomy" id="860376"/>
    <lineage>
        <taxon>Eukaryota</taxon>
        <taxon>Metazoa</taxon>
        <taxon>Ecdysozoa</taxon>
        <taxon>Nematoda</taxon>
        <taxon>Chromadorea</taxon>
        <taxon>Rhabditida</taxon>
        <taxon>Rhabditina</taxon>
        <taxon>Rhabditomorpha</taxon>
        <taxon>Rhabditoidea</taxon>
        <taxon>Rhabditidae</taxon>
        <taxon>Peloderinae</taxon>
        <taxon>Caenorhabditis</taxon>
    </lineage>
</organism>
<dbReference type="EMBL" id="CANHGI010000001">
    <property type="protein sequence ID" value="CAI5439511.1"/>
    <property type="molecule type" value="Genomic_DNA"/>
</dbReference>
<reference evidence="2" key="1">
    <citation type="submission" date="2022-11" db="EMBL/GenBank/DDBJ databases">
        <authorList>
            <person name="Kikuchi T."/>
        </authorList>
    </citation>
    <scope>NUCLEOTIDE SEQUENCE</scope>
    <source>
        <strain evidence="2">PS1010</strain>
    </source>
</reference>
<proteinExistence type="predicted"/>
<dbReference type="InterPro" id="IPR012885">
    <property type="entry name" value="F-box_Sdz-33"/>
</dbReference>